<dbReference type="GO" id="GO:0004640">
    <property type="term" value="F:phosphoribosylanthranilate isomerase activity"/>
    <property type="evidence" value="ECO:0007669"/>
    <property type="project" value="UniProtKB-EC"/>
</dbReference>
<name>I4AIE4_BERLS</name>
<evidence type="ECO:0000313" key="1">
    <source>
        <dbReference type="EMBL" id="AFM03729.1"/>
    </source>
</evidence>
<sequence>MPTPIIKLSSITNLHDARFGAGMGTVLDMMIGFSLNPNSNNFVSEEDFAQISGWITGCKIVAEIEGNTISEEAHKILSNKDYTIDFIQISQKSILSELQSKDYKFPIIFCTKLENLESITTTNLEIDYFLIESNEENLTQKEIEILKNKTKKFPIILGFGITNENVIDLLTETELKGIAFKGQTEIEVGMGGYTDFDEISDILEKVEEL</sequence>
<dbReference type="RefSeq" id="WP_014797186.1">
    <property type="nucleotide sequence ID" value="NC_018018.1"/>
</dbReference>
<dbReference type="STRING" id="880071.Fleli_1296"/>
<keyword evidence="2" id="KW-1185">Reference proteome</keyword>
<dbReference type="AlphaFoldDB" id="I4AIE4"/>
<dbReference type="Gene3D" id="3.20.20.70">
    <property type="entry name" value="Aldolase class I"/>
    <property type="match status" value="1"/>
</dbReference>
<dbReference type="eggNOG" id="COG0135">
    <property type="taxonomic scope" value="Bacteria"/>
</dbReference>
<accession>I4AIE4</accession>
<proteinExistence type="predicted"/>
<organism evidence="1 2">
    <name type="scientific">Bernardetia litoralis (strain ATCC 23117 / DSM 6794 / NBRC 15988 / NCIMB 1366 / Fx l1 / Sio-4)</name>
    <name type="common">Flexibacter litoralis</name>
    <dbReference type="NCBI Taxonomy" id="880071"/>
    <lineage>
        <taxon>Bacteria</taxon>
        <taxon>Pseudomonadati</taxon>
        <taxon>Bacteroidota</taxon>
        <taxon>Cytophagia</taxon>
        <taxon>Cytophagales</taxon>
        <taxon>Bernardetiaceae</taxon>
        <taxon>Bernardetia</taxon>
    </lineage>
</organism>
<dbReference type="KEGG" id="fli:Fleli_1296"/>
<evidence type="ECO:0000313" key="2">
    <source>
        <dbReference type="Proteomes" id="UP000006054"/>
    </source>
</evidence>
<dbReference type="InterPro" id="IPR013785">
    <property type="entry name" value="Aldolase_TIM"/>
</dbReference>
<keyword evidence="1" id="KW-0413">Isomerase</keyword>
<reference evidence="2" key="1">
    <citation type="submission" date="2012-06" db="EMBL/GenBank/DDBJ databases">
        <title>The complete genome of Flexibacter litoralis DSM 6794.</title>
        <authorList>
            <person name="Lucas S."/>
            <person name="Copeland A."/>
            <person name="Lapidus A."/>
            <person name="Glavina del Rio T."/>
            <person name="Dalin E."/>
            <person name="Tice H."/>
            <person name="Bruce D."/>
            <person name="Goodwin L."/>
            <person name="Pitluck S."/>
            <person name="Peters L."/>
            <person name="Ovchinnikova G."/>
            <person name="Lu M."/>
            <person name="Kyrpides N."/>
            <person name="Mavromatis K."/>
            <person name="Ivanova N."/>
            <person name="Brettin T."/>
            <person name="Detter J.C."/>
            <person name="Han C."/>
            <person name="Larimer F."/>
            <person name="Land M."/>
            <person name="Hauser L."/>
            <person name="Markowitz V."/>
            <person name="Cheng J.-F."/>
            <person name="Hugenholtz P."/>
            <person name="Woyke T."/>
            <person name="Wu D."/>
            <person name="Spring S."/>
            <person name="Lang E."/>
            <person name="Kopitz M."/>
            <person name="Brambilla E."/>
            <person name="Klenk H.-P."/>
            <person name="Eisen J.A."/>
        </authorList>
    </citation>
    <scope>NUCLEOTIDE SEQUENCE [LARGE SCALE GENOMIC DNA]</scope>
    <source>
        <strain evidence="2">ATCC 23117 / DSM 6794 / NBRC 15988 / NCIMB 1366 / Sio-4</strain>
    </source>
</reference>
<dbReference type="HOGENOM" id="CLU_112920_0_0_10"/>
<protein>
    <submittedName>
        <fullName evidence="1">Phosphoribosylanthranilate isomerase</fullName>
        <ecNumber evidence="1">5.3.1.24</ecNumber>
    </submittedName>
</protein>
<dbReference type="EC" id="5.3.1.24" evidence="1"/>
<gene>
    <name evidence="1" type="ordered locus">Fleli_1296</name>
</gene>
<dbReference type="OrthoDB" id="941905at2"/>
<dbReference type="EMBL" id="CP003345">
    <property type="protein sequence ID" value="AFM03729.1"/>
    <property type="molecule type" value="Genomic_DNA"/>
</dbReference>
<dbReference type="InterPro" id="IPR011060">
    <property type="entry name" value="RibuloseP-bd_barrel"/>
</dbReference>
<dbReference type="Proteomes" id="UP000006054">
    <property type="component" value="Chromosome"/>
</dbReference>
<dbReference type="SUPFAM" id="SSF51366">
    <property type="entry name" value="Ribulose-phoshate binding barrel"/>
    <property type="match status" value="1"/>
</dbReference>